<proteinExistence type="predicted"/>
<organism evidence="1 2">
    <name type="scientific">Simplicispira metamorpha</name>
    <dbReference type="NCBI Taxonomy" id="80881"/>
    <lineage>
        <taxon>Bacteria</taxon>
        <taxon>Pseudomonadati</taxon>
        <taxon>Pseudomonadota</taxon>
        <taxon>Betaproteobacteria</taxon>
        <taxon>Burkholderiales</taxon>
        <taxon>Comamonadaceae</taxon>
        <taxon>Simplicispira</taxon>
    </lineage>
</organism>
<accession>A0A4R2MR51</accession>
<dbReference type="EMBL" id="SLXH01000049">
    <property type="protein sequence ID" value="TCP11075.1"/>
    <property type="molecule type" value="Genomic_DNA"/>
</dbReference>
<sequence>MTIAEAESLLKFKLNTFENKPLDSECDYVSASGRHEGLDYMIQQGKISRIEVSDHAIKTKSGAKVGDSTSKLKELFGSQLEIERHKYDDTGFYYYIWEIGKRHGVKFEIAADKVRKIYVGDESIDLVEGCF</sequence>
<comment type="caution">
    <text evidence="1">The sequence shown here is derived from an EMBL/GenBank/DDBJ whole genome shotgun (WGS) entry which is preliminary data.</text>
</comment>
<evidence type="ECO:0000313" key="1">
    <source>
        <dbReference type="EMBL" id="TCP11075.1"/>
    </source>
</evidence>
<evidence type="ECO:0000313" key="2">
    <source>
        <dbReference type="Proteomes" id="UP000295182"/>
    </source>
</evidence>
<protein>
    <submittedName>
        <fullName evidence="1">Uncharacterized protein</fullName>
    </submittedName>
</protein>
<dbReference type="AlphaFoldDB" id="A0A4R2MR51"/>
<dbReference type="Proteomes" id="UP000295182">
    <property type="component" value="Unassembled WGS sequence"/>
</dbReference>
<gene>
    <name evidence="1" type="ORF">EV674_1491</name>
</gene>
<reference evidence="1 2" key="1">
    <citation type="submission" date="2019-03" db="EMBL/GenBank/DDBJ databases">
        <title>Genomic Encyclopedia of Type Strains, Phase IV (KMG-IV): sequencing the most valuable type-strain genomes for metagenomic binning, comparative biology and taxonomic classification.</title>
        <authorList>
            <person name="Goeker M."/>
        </authorList>
    </citation>
    <scope>NUCLEOTIDE SEQUENCE [LARGE SCALE GENOMIC DNA]</scope>
    <source>
        <strain evidence="1 2">DSM 1837</strain>
    </source>
</reference>
<name>A0A4R2MR51_9BURK</name>
<keyword evidence="2" id="KW-1185">Reference proteome</keyword>